<evidence type="ECO:0000256" key="12">
    <source>
        <dbReference type="ARBA" id="ARBA00046280"/>
    </source>
</evidence>
<feature type="domain" description="V-SNARE coiled-coil homology" evidence="18">
    <location>
        <begin position="220"/>
        <end position="280"/>
    </location>
</feature>
<dbReference type="AlphaFoldDB" id="A0A1W2WK21"/>
<proteinExistence type="inferred from homology"/>
<reference evidence="20" key="1">
    <citation type="journal article" date="2002" name="Science">
        <title>The draft genome of Ciona intestinalis: insights into chordate and vertebrate origins.</title>
        <authorList>
            <person name="Dehal P."/>
            <person name="Satou Y."/>
            <person name="Campbell R.K."/>
            <person name="Chapman J."/>
            <person name="Degnan B."/>
            <person name="De Tomaso A."/>
            <person name="Davidson B."/>
            <person name="Di Gregorio A."/>
            <person name="Gelpke M."/>
            <person name="Goodstein D.M."/>
            <person name="Harafuji N."/>
            <person name="Hastings K.E."/>
            <person name="Ho I."/>
            <person name="Hotta K."/>
            <person name="Huang W."/>
            <person name="Kawashima T."/>
            <person name="Lemaire P."/>
            <person name="Martinez D."/>
            <person name="Meinertzhagen I.A."/>
            <person name="Necula S."/>
            <person name="Nonaka M."/>
            <person name="Putnam N."/>
            <person name="Rash S."/>
            <person name="Saiga H."/>
            <person name="Satake M."/>
            <person name="Terry A."/>
            <person name="Yamada L."/>
            <person name="Wang H.G."/>
            <person name="Awazu S."/>
            <person name="Azumi K."/>
            <person name="Boore J."/>
            <person name="Branno M."/>
            <person name="Chin-Bow S."/>
            <person name="DeSantis R."/>
            <person name="Doyle S."/>
            <person name="Francino P."/>
            <person name="Keys D.N."/>
            <person name="Haga S."/>
            <person name="Hayashi H."/>
            <person name="Hino K."/>
            <person name="Imai K.S."/>
            <person name="Inaba K."/>
            <person name="Kano S."/>
            <person name="Kobayashi K."/>
            <person name="Kobayashi M."/>
            <person name="Lee B.I."/>
            <person name="Makabe K.W."/>
            <person name="Manohar C."/>
            <person name="Matassi G."/>
            <person name="Medina M."/>
            <person name="Mochizuki Y."/>
            <person name="Mount S."/>
            <person name="Morishita T."/>
            <person name="Miura S."/>
            <person name="Nakayama A."/>
            <person name="Nishizaka S."/>
            <person name="Nomoto H."/>
            <person name="Ohta F."/>
            <person name="Oishi K."/>
            <person name="Rigoutsos I."/>
            <person name="Sano M."/>
            <person name="Sasaki A."/>
            <person name="Sasakura Y."/>
            <person name="Shoguchi E."/>
            <person name="Shin-i T."/>
            <person name="Spagnuolo A."/>
            <person name="Stainier D."/>
            <person name="Suzuki M.M."/>
            <person name="Tassy O."/>
            <person name="Takatori N."/>
            <person name="Tokuoka M."/>
            <person name="Yagi K."/>
            <person name="Yoshizaki F."/>
            <person name="Wada S."/>
            <person name="Zhang C."/>
            <person name="Hyatt P.D."/>
            <person name="Larimer F."/>
            <person name="Detter C."/>
            <person name="Doggett N."/>
            <person name="Glavina T."/>
            <person name="Hawkins T."/>
            <person name="Richardson P."/>
            <person name="Lucas S."/>
            <person name="Kohara Y."/>
            <person name="Levine M."/>
            <person name="Satoh N."/>
            <person name="Rokhsar D.S."/>
        </authorList>
    </citation>
    <scope>NUCLEOTIDE SEQUENCE [LARGE SCALE GENOMIC DNA]</scope>
</reference>
<reference evidence="19" key="4">
    <citation type="submission" date="2025-09" db="UniProtKB">
        <authorList>
            <consortium name="Ensembl"/>
        </authorList>
    </citation>
    <scope>IDENTIFICATION</scope>
</reference>
<evidence type="ECO:0000256" key="2">
    <source>
        <dbReference type="ARBA" id="ARBA00004496"/>
    </source>
</evidence>
<dbReference type="PRINTS" id="PR00008">
    <property type="entry name" value="DAGPEDOMAIN"/>
</dbReference>
<evidence type="ECO:0000256" key="15">
    <source>
        <dbReference type="SAM" id="MobiDB-lite"/>
    </source>
</evidence>
<dbReference type="SUPFAM" id="SSF57889">
    <property type="entry name" value="Cysteine-rich domain"/>
    <property type="match status" value="2"/>
</dbReference>
<sequence>MQSISQHMFQLHNYKRPTLCAHCGGLLVGLRKQGLRCKRCEVDVHEKCQEDLSKACIEVIVGQHNFREKTYKQPTFCDFCGKLLVGVVNQGIKCSECGTNVHEKCQDKIEVHCSETKSRKNKEAIHSTGISRVKGSRRTVRPRGKKANEKTPLQSMDQLAEEADEEREADMSSMFKTMPAKSPRHSLTATPVHSKPASPAGSPKMPRSPAKGASTSGGEKIGEMNKMVGDVVERMKENADRLAEREEKLDTLKNNAEELEEKAKIFDKKASDLKRKFWYQNYKLWIILGVAVTILILVIVIAVVFAGKKKTV</sequence>
<evidence type="ECO:0000256" key="14">
    <source>
        <dbReference type="SAM" id="Coils"/>
    </source>
</evidence>
<dbReference type="FunFam" id="3.30.60.20:FF:000022">
    <property type="entry name" value="SH3 and cysteine-rich domain-containing protein 3 isoform 2"/>
    <property type="match status" value="2"/>
</dbReference>
<evidence type="ECO:0000256" key="10">
    <source>
        <dbReference type="ARBA" id="ARBA00022833"/>
    </source>
</evidence>
<evidence type="ECO:0000256" key="11">
    <source>
        <dbReference type="ARBA" id="ARBA00023136"/>
    </source>
</evidence>
<dbReference type="GO" id="GO:0008270">
    <property type="term" value="F:zinc ion binding"/>
    <property type="evidence" value="ECO:0007669"/>
    <property type="project" value="UniProtKB-KW"/>
</dbReference>
<accession>A0A1W2WK21</accession>
<dbReference type="GO" id="GO:0035556">
    <property type="term" value="P:intracellular signal transduction"/>
    <property type="evidence" value="ECO:0000318"/>
    <property type="project" value="GO_Central"/>
</dbReference>
<dbReference type="GO" id="GO:0012505">
    <property type="term" value="C:endomembrane system"/>
    <property type="evidence" value="ECO:0007669"/>
    <property type="project" value="UniProtKB-SubCell"/>
</dbReference>
<keyword evidence="11 16" id="KW-0472">Membrane</keyword>
<keyword evidence="9" id="KW-0863">Zinc-finger</keyword>
<dbReference type="CDD" id="cd20793">
    <property type="entry name" value="C1_cPKC_nPKC_rpt2"/>
    <property type="match status" value="1"/>
</dbReference>
<keyword evidence="16" id="KW-1133">Transmembrane helix</keyword>
<reference evidence="19" key="3">
    <citation type="submission" date="2025-08" db="UniProtKB">
        <authorList>
            <consortium name="Ensembl"/>
        </authorList>
    </citation>
    <scope>IDENTIFICATION</scope>
</reference>
<dbReference type="PANTHER" id="PTHR22968:SF24">
    <property type="entry name" value="SERINE_THREONINE-PROTEIN KINASE"/>
    <property type="match status" value="1"/>
</dbReference>
<dbReference type="GO" id="GO:0007200">
    <property type="term" value="P:phospholipase C-activating G protein-coupled receptor signaling pathway"/>
    <property type="evidence" value="ECO:0000318"/>
    <property type="project" value="GO_Central"/>
</dbReference>
<dbReference type="SMART" id="SM00109">
    <property type="entry name" value="C1"/>
    <property type="match status" value="2"/>
</dbReference>
<evidence type="ECO:0000256" key="3">
    <source>
        <dbReference type="ARBA" id="ARBA00008025"/>
    </source>
</evidence>
<keyword evidence="10" id="KW-0862">Zinc</keyword>
<keyword evidence="5" id="KW-1003">Cell membrane</keyword>
<dbReference type="PRINTS" id="PR00219">
    <property type="entry name" value="SYNAPTOBREVN"/>
</dbReference>
<feature type="transmembrane region" description="Helical" evidence="16">
    <location>
        <begin position="284"/>
        <end position="306"/>
    </location>
</feature>
<feature type="compositionally biased region" description="Basic residues" evidence="15">
    <location>
        <begin position="134"/>
        <end position="145"/>
    </location>
</feature>
<keyword evidence="13 14" id="KW-0175">Coiled coil</keyword>
<evidence type="ECO:0000256" key="1">
    <source>
        <dbReference type="ARBA" id="ARBA00004278"/>
    </source>
</evidence>
<evidence type="ECO:0000256" key="9">
    <source>
        <dbReference type="ARBA" id="ARBA00022771"/>
    </source>
</evidence>
<dbReference type="GO" id="GO:0042383">
    <property type="term" value="C:sarcolemma"/>
    <property type="evidence" value="ECO:0007669"/>
    <property type="project" value="UniProtKB-SubCell"/>
</dbReference>
<dbReference type="InterPro" id="IPR020454">
    <property type="entry name" value="DAG/PE-bd"/>
</dbReference>
<feature type="compositionally biased region" description="Acidic residues" evidence="15">
    <location>
        <begin position="159"/>
        <end position="168"/>
    </location>
</feature>
<evidence type="ECO:0000259" key="17">
    <source>
        <dbReference type="PROSITE" id="PS50081"/>
    </source>
</evidence>
<keyword evidence="8" id="KW-0677">Repeat</keyword>
<dbReference type="PROSITE" id="PS50892">
    <property type="entry name" value="V_SNARE"/>
    <property type="match status" value="1"/>
</dbReference>
<dbReference type="Gene3D" id="1.20.5.110">
    <property type="match status" value="1"/>
</dbReference>
<dbReference type="InterPro" id="IPR002219">
    <property type="entry name" value="PKC_DAG/PE"/>
</dbReference>
<dbReference type="GO" id="GO:0004674">
    <property type="term" value="F:protein serine/threonine kinase activity"/>
    <property type="evidence" value="ECO:0000318"/>
    <property type="project" value="GO_Central"/>
</dbReference>
<dbReference type="InterPro" id="IPR046349">
    <property type="entry name" value="C1-like_sf"/>
</dbReference>
<comment type="similarity">
    <text evidence="3">Belongs to the synaptobrevin family.</text>
</comment>
<keyword evidence="20" id="KW-1185">Reference proteome</keyword>
<feature type="region of interest" description="Disordered" evidence="15">
    <location>
        <begin position="130"/>
        <end position="221"/>
    </location>
</feature>
<keyword evidence="4" id="KW-0728">SH3 domain</keyword>
<dbReference type="InterPro" id="IPR042855">
    <property type="entry name" value="V_SNARE_CC"/>
</dbReference>
<keyword evidence="7" id="KW-0479">Metal-binding</keyword>
<evidence type="ECO:0000256" key="13">
    <source>
        <dbReference type="PROSITE-ProRule" id="PRU00290"/>
    </source>
</evidence>
<dbReference type="STRING" id="7719.ENSCINP00000017996"/>
<evidence type="ECO:0000256" key="16">
    <source>
        <dbReference type="SAM" id="Phobius"/>
    </source>
</evidence>
<evidence type="ECO:0000256" key="8">
    <source>
        <dbReference type="ARBA" id="ARBA00022737"/>
    </source>
</evidence>
<evidence type="ECO:0000256" key="6">
    <source>
        <dbReference type="ARBA" id="ARBA00022490"/>
    </source>
</evidence>
<accession>F7B089</accession>
<keyword evidence="16" id="KW-0812">Transmembrane</keyword>
<protein>
    <recommendedName>
        <fullName evidence="21">Phorbol-ester/DAG-type domain-containing protein</fullName>
    </recommendedName>
</protein>
<dbReference type="PROSITE" id="PS50081">
    <property type="entry name" value="ZF_DAG_PE_2"/>
    <property type="match status" value="2"/>
</dbReference>
<evidence type="ECO:0008006" key="21">
    <source>
        <dbReference type="Google" id="ProtNLM"/>
    </source>
</evidence>
<dbReference type="GeneTree" id="ENSGT00940000170580"/>
<organism evidence="19 20">
    <name type="scientific">Ciona intestinalis</name>
    <name type="common">Transparent sea squirt</name>
    <name type="synonym">Ascidia intestinalis</name>
    <dbReference type="NCBI Taxonomy" id="7719"/>
    <lineage>
        <taxon>Eukaryota</taxon>
        <taxon>Metazoa</taxon>
        <taxon>Chordata</taxon>
        <taxon>Tunicata</taxon>
        <taxon>Ascidiacea</taxon>
        <taxon>Phlebobranchia</taxon>
        <taxon>Cionidae</taxon>
        <taxon>Ciona</taxon>
    </lineage>
</organism>
<feature type="coiled-coil region" evidence="14">
    <location>
        <begin position="232"/>
        <end position="276"/>
    </location>
</feature>
<dbReference type="InParanoid" id="A0A1W2WK21"/>
<dbReference type="GO" id="GO:0016192">
    <property type="term" value="P:vesicle-mediated transport"/>
    <property type="evidence" value="ECO:0007669"/>
    <property type="project" value="InterPro"/>
</dbReference>
<dbReference type="EMBL" id="EAAA01002017">
    <property type="status" value="NOT_ANNOTATED_CDS"/>
    <property type="molecule type" value="Genomic_DNA"/>
</dbReference>
<evidence type="ECO:0000259" key="18">
    <source>
        <dbReference type="PROSITE" id="PS50892"/>
    </source>
</evidence>
<dbReference type="PROSITE" id="PS00479">
    <property type="entry name" value="ZF_DAG_PE_1"/>
    <property type="match status" value="1"/>
</dbReference>
<comment type="subcellular location">
    <subcellularLocation>
        <location evidence="1">Cell membrane</location>
        <location evidence="1">Sarcolemma</location>
        <topology evidence="1">Peripheral membrane protein</topology>
        <orientation evidence="1">Cytoplasmic side</orientation>
    </subcellularLocation>
    <subcellularLocation>
        <location evidence="2">Cytoplasm</location>
    </subcellularLocation>
    <subcellularLocation>
        <location evidence="12">Endomembrane system</location>
        <topology evidence="12">Single-pass type IV membrane protein</topology>
    </subcellularLocation>
</comment>
<dbReference type="PANTHER" id="PTHR22968">
    <property type="entry name" value="PROTEIN KINASE C, MU"/>
    <property type="match status" value="1"/>
</dbReference>
<evidence type="ECO:0000313" key="20">
    <source>
        <dbReference type="Proteomes" id="UP000008144"/>
    </source>
</evidence>
<evidence type="ECO:0000256" key="7">
    <source>
        <dbReference type="ARBA" id="ARBA00022723"/>
    </source>
</evidence>
<dbReference type="Pfam" id="PF00130">
    <property type="entry name" value="C1_1"/>
    <property type="match status" value="2"/>
</dbReference>
<dbReference type="Ensembl" id="ENSCINT00000017996.3">
    <property type="protein sequence ID" value="ENSCINP00000017996.3"/>
    <property type="gene ID" value="ENSCING00000008839.3"/>
</dbReference>
<dbReference type="OMA" id="CKRCEVD"/>
<keyword evidence="6" id="KW-0963">Cytoplasm</keyword>
<evidence type="ECO:0000313" key="19">
    <source>
        <dbReference type="Ensembl" id="ENSCINP00000017996.3"/>
    </source>
</evidence>
<dbReference type="InterPro" id="IPR001388">
    <property type="entry name" value="Synaptobrevin-like"/>
</dbReference>
<dbReference type="Gene3D" id="3.30.60.20">
    <property type="match status" value="2"/>
</dbReference>
<evidence type="ECO:0000256" key="5">
    <source>
        <dbReference type="ARBA" id="ARBA00022475"/>
    </source>
</evidence>
<dbReference type="Proteomes" id="UP000008144">
    <property type="component" value="Chromosome 4"/>
</dbReference>
<feature type="domain" description="Phorbol-ester/DAG-type" evidence="17">
    <location>
        <begin position="6"/>
        <end position="56"/>
    </location>
</feature>
<dbReference type="GO" id="GO:0005829">
    <property type="term" value="C:cytosol"/>
    <property type="evidence" value="ECO:0000318"/>
    <property type="project" value="GO_Central"/>
</dbReference>
<dbReference type="SUPFAM" id="SSF58038">
    <property type="entry name" value="SNARE fusion complex"/>
    <property type="match status" value="1"/>
</dbReference>
<dbReference type="Pfam" id="PF00957">
    <property type="entry name" value="Synaptobrevin"/>
    <property type="match status" value="1"/>
</dbReference>
<evidence type="ECO:0000256" key="4">
    <source>
        <dbReference type="ARBA" id="ARBA00022443"/>
    </source>
</evidence>
<reference evidence="19" key="2">
    <citation type="journal article" date="2008" name="Genome Biol.">
        <title>Improved genome assembly and evidence-based global gene model set for the chordate Ciona intestinalis: new insight into intron and operon populations.</title>
        <authorList>
            <person name="Satou Y."/>
            <person name="Mineta K."/>
            <person name="Ogasawara M."/>
            <person name="Sasakura Y."/>
            <person name="Shoguchi E."/>
            <person name="Ueno K."/>
            <person name="Yamada L."/>
            <person name="Matsumoto J."/>
            <person name="Wasserscheid J."/>
            <person name="Dewar K."/>
            <person name="Wiley G.B."/>
            <person name="Macmil S.L."/>
            <person name="Roe B.A."/>
            <person name="Zeller R.W."/>
            <person name="Hastings K.E."/>
            <person name="Lemaire P."/>
            <person name="Lindquist E."/>
            <person name="Endo T."/>
            <person name="Hotta K."/>
            <person name="Inaba K."/>
        </authorList>
    </citation>
    <scope>NUCLEOTIDE SEQUENCE [LARGE SCALE GENOMIC DNA]</scope>
    <source>
        <strain evidence="19">wild type</strain>
    </source>
</reference>
<feature type="domain" description="Phorbol-ester/DAG-type" evidence="17">
    <location>
        <begin position="63"/>
        <end position="113"/>
    </location>
</feature>
<name>A0A1W2WK21_CIOIN</name>